<dbReference type="InterPro" id="IPR013251">
    <property type="entry name" value="DASH_Spc19"/>
</dbReference>
<evidence type="ECO:0000256" key="6">
    <source>
        <dbReference type="ARBA" id="ARBA00022454"/>
    </source>
</evidence>
<evidence type="ECO:0000256" key="11">
    <source>
        <dbReference type="ARBA" id="ARBA00023328"/>
    </source>
</evidence>
<keyword evidence="6" id="KW-0158">Chromosome</keyword>
<evidence type="ECO:0000256" key="7">
    <source>
        <dbReference type="ARBA" id="ARBA00022490"/>
    </source>
</evidence>
<dbReference type="PANTHER" id="PTHR28262">
    <property type="entry name" value="DASH COMPLEX SUBUNIT SPC19"/>
    <property type="match status" value="1"/>
</dbReference>
<keyword evidence="11" id="KW-0137">Centromere</keyword>
<reference evidence="15 16" key="1">
    <citation type="submission" date="2018-06" db="EMBL/GenBank/DDBJ databases">
        <title>Comparative genomics reveals the genomic features of Rhizophagus irregularis, R. cerebriforme, R. diaphanum and Gigaspora rosea, and their symbiotic lifestyle signature.</title>
        <authorList>
            <person name="Morin E."/>
            <person name="San Clemente H."/>
            <person name="Chen E.C.H."/>
            <person name="De La Providencia I."/>
            <person name="Hainaut M."/>
            <person name="Kuo A."/>
            <person name="Kohler A."/>
            <person name="Murat C."/>
            <person name="Tang N."/>
            <person name="Roy S."/>
            <person name="Loubradou J."/>
            <person name="Henrissat B."/>
            <person name="Grigoriev I.V."/>
            <person name="Corradi N."/>
            <person name="Roux C."/>
            <person name="Martin F.M."/>
        </authorList>
    </citation>
    <scope>NUCLEOTIDE SEQUENCE [LARGE SCALE GENOMIC DNA]</scope>
    <source>
        <strain evidence="15 16">DAOM 227022</strain>
    </source>
</reference>
<proteinExistence type="inferred from homology"/>
<evidence type="ECO:0000256" key="4">
    <source>
        <dbReference type="ARBA" id="ARBA00008952"/>
    </source>
</evidence>
<keyword evidence="9" id="KW-0206">Cytoskeleton</keyword>
<comment type="caution">
    <text evidence="15">The sequence shown here is derived from an EMBL/GenBank/DDBJ whole genome shotgun (WGS) entry which is preliminary data.</text>
</comment>
<dbReference type="PANTHER" id="PTHR28262:SF1">
    <property type="entry name" value="DASH COMPLEX SUBUNIT SPC19"/>
    <property type="match status" value="1"/>
</dbReference>
<dbReference type="GO" id="GO:0042729">
    <property type="term" value="C:DASH complex"/>
    <property type="evidence" value="ECO:0007669"/>
    <property type="project" value="InterPro"/>
</dbReference>
<dbReference type="GO" id="GO:0008608">
    <property type="term" value="P:attachment of spindle microtubules to kinetochore"/>
    <property type="evidence" value="ECO:0007669"/>
    <property type="project" value="InterPro"/>
</dbReference>
<feature type="compositionally biased region" description="Polar residues" evidence="14">
    <location>
        <begin position="132"/>
        <end position="143"/>
    </location>
</feature>
<dbReference type="AlphaFoldDB" id="A0A397T4N1"/>
<evidence type="ECO:0000256" key="3">
    <source>
        <dbReference type="ARBA" id="ARBA00004629"/>
    </source>
</evidence>
<comment type="similarity">
    <text evidence="4">Belongs to the DASH complex SPC19 family.</text>
</comment>
<dbReference type="GO" id="GO:0005876">
    <property type="term" value="C:spindle microtubule"/>
    <property type="evidence" value="ECO:0007669"/>
    <property type="project" value="InterPro"/>
</dbReference>
<evidence type="ECO:0000256" key="8">
    <source>
        <dbReference type="ARBA" id="ARBA00022838"/>
    </source>
</evidence>
<comment type="subcellular location">
    <subcellularLocation>
        <location evidence="3">Chromosome</location>
        <location evidence="3">Centromere</location>
        <location evidence="3">Kinetochore</location>
    </subcellularLocation>
    <subcellularLocation>
        <location evidence="2">Cytoplasm</location>
        <location evidence="2">Cytoskeleton</location>
        <location evidence="2">Spindle</location>
    </subcellularLocation>
    <subcellularLocation>
        <location evidence="1">Nucleus</location>
    </subcellularLocation>
</comment>
<feature type="region of interest" description="Disordered" evidence="14">
    <location>
        <begin position="132"/>
        <end position="157"/>
    </location>
</feature>
<accession>A0A397T4N1</accession>
<gene>
    <name evidence="15" type="ORF">C1645_737248</name>
</gene>
<feature type="coiled-coil region" evidence="13">
    <location>
        <begin position="88"/>
        <end position="119"/>
    </location>
</feature>
<feature type="compositionally biased region" description="Basic and acidic residues" evidence="14">
    <location>
        <begin position="191"/>
        <end position="200"/>
    </location>
</feature>
<name>A0A397T4N1_9GLOM</name>
<sequence>MTPRRNDTQFANAPQMPMTYIQSLEQCVYRLQDSSSKLQKTVFKLESNSRDFSRIKNLLACQRVYELVTEPEIHDAQSSLAVQIEPRISILLTNAEEMLQELEEKENMLQEEVDKREIELDTEMKKARLEFNQNDKIGKSSQVHQKKQQQNQKNTKKELVELKKKMKRMEKDVKTLEKECEQKEEELKLQKRRVMAERKPSAIKSPKKSPNKKVKNTEIILEKMEEQIKDLDNLIYSKTIFLNDKQRALIEAQHEFEDISEEGLKKKKYHNQPEFFKRALKQIEVKFYAQDDAITEFEALCDFYLKSLDIDHSEILQEISKCQELRINGIENMKNLCKFLFPNDNLGSTVARIVEILLDSKNREIFINKLGLEFPPEQNRLHRLQTAITLLNRFGITEIVCEEELKDGQNENMMILRLMVDN</sequence>
<evidence type="ECO:0000256" key="5">
    <source>
        <dbReference type="ARBA" id="ARBA00016329"/>
    </source>
</evidence>
<feature type="region of interest" description="Disordered" evidence="14">
    <location>
        <begin position="191"/>
        <end position="211"/>
    </location>
</feature>
<evidence type="ECO:0000256" key="9">
    <source>
        <dbReference type="ARBA" id="ARBA00023212"/>
    </source>
</evidence>
<evidence type="ECO:0000256" key="14">
    <source>
        <dbReference type="SAM" id="MobiDB-lite"/>
    </source>
</evidence>
<keyword evidence="16" id="KW-1185">Reference proteome</keyword>
<evidence type="ECO:0000256" key="2">
    <source>
        <dbReference type="ARBA" id="ARBA00004186"/>
    </source>
</evidence>
<dbReference type="Pfam" id="PF08287">
    <property type="entry name" value="DASH_Spc19"/>
    <property type="match status" value="1"/>
</dbReference>
<keyword evidence="8" id="KW-0995">Kinetochore</keyword>
<protein>
    <recommendedName>
        <fullName evidence="5">DASH complex subunit SPC19</fullName>
    </recommendedName>
    <alternativeName>
        <fullName evidence="12">Outer kinetochore protein SPC19</fullName>
    </alternativeName>
</protein>
<keyword evidence="7" id="KW-0963">Cytoplasm</keyword>
<dbReference type="Proteomes" id="UP000265703">
    <property type="component" value="Unassembled WGS sequence"/>
</dbReference>
<evidence type="ECO:0000256" key="1">
    <source>
        <dbReference type="ARBA" id="ARBA00004123"/>
    </source>
</evidence>
<evidence type="ECO:0000313" key="15">
    <source>
        <dbReference type="EMBL" id="RIA91255.1"/>
    </source>
</evidence>
<evidence type="ECO:0000313" key="16">
    <source>
        <dbReference type="Proteomes" id="UP000265703"/>
    </source>
</evidence>
<evidence type="ECO:0000256" key="12">
    <source>
        <dbReference type="ARBA" id="ARBA00032583"/>
    </source>
</evidence>
<evidence type="ECO:0000256" key="10">
    <source>
        <dbReference type="ARBA" id="ARBA00023242"/>
    </source>
</evidence>
<evidence type="ECO:0000256" key="13">
    <source>
        <dbReference type="SAM" id="Coils"/>
    </source>
</evidence>
<keyword evidence="13" id="KW-0175">Coiled coil</keyword>
<dbReference type="OrthoDB" id="5390at2759"/>
<organism evidence="15 16">
    <name type="scientific">Glomus cerebriforme</name>
    <dbReference type="NCBI Taxonomy" id="658196"/>
    <lineage>
        <taxon>Eukaryota</taxon>
        <taxon>Fungi</taxon>
        <taxon>Fungi incertae sedis</taxon>
        <taxon>Mucoromycota</taxon>
        <taxon>Glomeromycotina</taxon>
        <taxon>Glomeromycetes</taxon>
        <taxon>Glomerales</taxon>
        <taxon>Glomeraceae</taxon>
        <taxon>Glomus</taxon>
    </lineage>
</organism>
<keyword evidence="10" id="KW-0539">Nucleus</keyword>
<dbReference type="EMBL" id="QKYT01000158">
    <property type="protein sequence ID" value="RIA91255.1"/>
    <property type="molecule type" value="Genomic_DNA"/>
</dbReference>
<dbReference type="STRING" id="658196.A0A397T4N1"/>